<organism evidence="5 6">
    <name type="scientific">Escovopsis weberi</name>
    <dbReference type="NCBI Taxonomy" id="150374"/>
    <lineage>
        <taxon>Eukaryota</taxon>
        <taxon>Fungi</taxon>
        <taxon>Dikarya</taxon>
        <taxon>Ascomycota</taxon>
        <taxon>Pezizomycotina</taxon>
        <taxon>Sordariomycetes</taxon>
        <taxon>Hypocreomycetidae</taxon>
        <taxon>Hypocreales</taxon>
        <taxon>Hypocreaceae</taxon>
        <taxon>Escovopsis</taxon>
    </lineage>
</organism>
<accession>A0A0M9VW89</accession>
<gene>
    <name evidence="5" type="ORF">ESCO_001562</name>
</gene>
<dbReference type="SUPFAM" id="SSF53474">
    <property type="entry name" value="alpha/beta-Hydrolases"/>
    <property type="match status" value="1"/>
</dbReference>
<dbReference type="Gene3D" id="3.40.50.1820">
    <property type="entry name" value="alpha/beta hydrolase"/>
    <property type="match status" value="1"/>
</dbReference>
<dbReference type="InterPro" id="IPR000639">
    <property type="entry name" value="Epox_hydrolase-like"/>
</dbReference>
<dbReference type="PANTHER" id="PTHR43329">
    <property type="entry name" value="EPOXIDE HYDROLASE"/>
    <property type="match status" value="1"/>
</dbReference>
<evidence type="ECO:0000256" key="1">
    <source>
        <dbReference type="ARBA" id="ARBA00022801"/>
    </source>
</evidence>
<feature type="domain" description="AB hydrolase-1" evidence="4">
    <location>
        <begin position="35"/>
        <end position="167"/>
    </location>
</feature>
<dbReference type="AlphaFoldDB" id="A0A0M9VW89"/>
<feature type="region of interest" description="Disordered" evidence="3">
    <location>
        <begin position="1"/>
        <end position="34"/>
    </location>
</feature>
<protein>
    <submittedName>
        <fullName evidence="5">Fluoroacetate dehalogenase</fullName>
    </submittedName>
</protein>
<proteinExistence type="inferred from homology"/>
<dbReference type="Proteomes" id="UP000053831">
    <property type="component" value="Unassembled WGS sequence"/>
</dbReference>
<evidence type="ECO:0000313" key="6">
    <source>
        <dbReference type="Proteomes" id="UP000053831"/>
    </source>
</evidence>
<keyword evidence="1" id="KW-0378">Hydrolase</keyword>
<dbReference type="PRINTS" id="PR00412">
    <property type="entry name" value="EPOXHYDRLASE"/>
</dbReference>
<evidence type="ECO:0000256" key="2">
    <source>
        <dbReference type="ARBA" id="ARBA00038334"/>
    </source>
</evidence>
<keyword evidence="6" id="KW-1185">Reference proteome</keyword>
<name>A0A0M9VW89_ESCWE</name>
<dbReference type="GO" id="GO:0016787">
    <property type="term" value="F:hydrolase activity"/>
    <property type="evidence" value="ECO:0007669"/>
    <property type="project" value="UniProtKB-KW"/>
</dbReference>
<comment type="caution">
    <text evidence="5">The sequence shown here is derived from an EMBL/GenBank/DDBJ whole genome shotgun (WGS) entry which is preliminary data.</text>
</comment>
<dbReference type="OrthoDB" id="408373at2759"/>
<reference evidence="5 6" key="1">
    <citation type="submission" date="2015-07" db="EMBL/GenBank/DDBJ databases">
        <title>The genome of the fungus Escovopsis weberi, a specialized disease agent of ant agriculture.</title>
        <authorList>
            <person name="de Man T.J."/>
            <person name="Stajich J.E."/>
            <person name="Kubicek C.P."/>
            <person name="Chenthamara K."/>
            <person name="Atanasova L."/>
            <person name="Druzhinina I.S."/>
            <person name="Birnbaum S."/>
            <person name="Barribeau S.M."/>
            <person name="Teiling C."/>
            <person name="Suen G."/>
            <person name="Currie C."/>
            <person name="Gerardo N.M."/>
        </authorList>
    </citation>
    <scope>NUCLEOTIDE SEQUENCE [LARGE SCALE GENOMIC DNA]</scope>
</reference>
<dbReference type="STRING" id="150374.A0A0M9VW89"/>
<evidence type="ECO:0000256" key="3">
    <source>
        <dbReference type="SAM" id="MobiDB-lite"/>
    </source>
</evidence>
<dbReference type="InterPro" id="IPR029058">
    <property type="entry name" value="AB_hydrolase_fold"/>
</dbReference>
<sequence>MDGFEPFSVKTQDEPPVWIRGSRTPTPPTGATDRPPILLLHGFPQTHHMWHRVAPRLSGSYALVAPDLRGYGASSKPAHDVSQYAKSAMARDMVRVMDALGFGGAPFFVCAHDRGARVAHKLMADHPARVRKAVLLDICPTLAMYTTPDPGFARAYFHWFMLIQPEPLPETLLLGDPRKVALMMLANKTIATDEGKGQGQGRMDLFDRRVLMDHYVPCFEDPETVHGWCQDYRASATLDLDEARDDLAGGRLILSPLRVLLGGRNILPRMFDGLKEWTAVAAEGVEVGVTSVDSGHFIPEEIPGELASHVVEFFV</sequence>
<evidence type="ECO:0000313" key="5">
    <source>
        <dbReference type="EMBL" id="KOS21815.1"/>
    </source>
</evidence>
<dbReference type="EMBL" id="LGSR01000006">
    <property type="protein sequence ID" value="KOS21815.1"/>
    <property type="molecule type" value="Genomic_DNA"/>
</dbReference>
<dbReference type="Pfam" id="PF00561">
    <property type="entry name" value="Abhydrolase_1"/>
    <property type="match status" value="1"/>
</dbReference>
<dbReference type="InterPro" id="IPR000073">
    <property type="entry name" value="AB_hydrolase_1"/>
</dbReference>
<evidence type="ECO:0000259" key="4">
    <source>
        <dbReference type="Pfam" id="PF00561"/>
    </source>
</evidence>
<comment type="similarity">
    <text evidence="2">Belongs to the AB hydrolase superfamily. Epoxide hydrolase family.</text>
</comment>